<organism evidence="2 3">
    <name type="scientific">Fusarium tricinctum</name>
    <dbReference type="NCBI Taxonomy" id="61284"/>
    <lineage>
        <taxon>Eukaryota</taxon>
        <taxon>Fungi</taxon>
        <taxon>Dikarya</taxon>
        <taxon>Ascomycota</taxon>
        <taxon>Pezizomycotina</taxon>
        <taxon>Sordariomycetes</taxon>
        <taxon>Hypocreomycetidae</taxon>
        <taxon>Hypocreales</taxon>
        <taxon>Nectriaceae</taxon>
        <taxon>Fusarium</taxon>
        <taxon>Fusarium tricinctum species complex</taxon>
    </lineage>
</organism>
<proteinExistence type="predicted"/>
<dbReference type="Pfam" id="PF07876">
    <property type="entry name" value="Dabb"/>
    <property type="match status" value="1"/>
</dbReference>
<feature type="domain" description="Stress-response A/B barrel" evidence="1">
    <location>
        <begin position="36"/>
        <end position="133"/>
    </location>
</feature>
<dbReference type="PROSITE" id="PS51502">
    <property type="entry name" value="S_R_A_B_BARREL"/>
    <property type="match status" value="1"/>
</dbReference>
<dbReference type="AlphaFoldDB" id="A0A8K0S4I2"/>
<reference evidence="2" key="1">
    <citation type="journal article" date="2021" name="Nat. Commun.">
        <title>Genetic determinants of endophytism in the Arabidopsis root mycobiome.</title>
        <authorList>
            <person name="Mesny F."/>
            <person name="Miyauchi S."/>
            <person name="Thiergart T."/>
            <person name="Pickel B."/>
            <person name="Atanasova L."/>
            <person name="Karlsson M."/>
            <person name="Huettel B."/>
            <person name="Barry K.W."/>
            <person name="Haridas S."/>
            <person name="Chen C."/>
            <person name="Bauer D."/>
            <person name="Andreopoulos W."/>
            <person name="Pangilinan J."/>
            <person name="LaButti K."/>
            <person name="Riley R."/>
            <person name="Lipzen A."/>
            <person name="Clum A."/>
            <person name="Drula E."/>
            <person name="Henrissat B."/>
            <person name="Kohler A."/>
            <person name="Grigoriev I.V."/>
            <person name="Martin F.M."/>
            <person name="Hacquard S."/>
        </authorList>
    </citation>
    <scope>NUCLEOTIDE SEQUENCE</scope>
    <source>
        <strain evidence="2">MPI-SDFR-AT-0068</strain>
    </source>
</reference>
<gene>
    <name evidence="2" type="ORF">BKA59DRAFT_466869</name>
</gene>
<dbReference type="InterPro" id="IPR013097">
    <property type="entry name" value="Dabb"/>
</dbReference>
<dbReference type="InterPro" id="IPR011008">
    <property type="entry name" value="Dimeric_a/b-barrel"/>
</dbReference>
<evidence type="ECO:0000313" key="3">
    <source>
        <dbReference type="Proteomes" id="UP000813427"/>
    </source>
</evidence>
<dbReference type="SMART" id="SM00886">
    <property type="entry name" value="Dabb"/>
    <property type="match status" value="1"/>
</dbReference>
<evidence type="ECO:0000259" key="1">
    <source>
        <dbReference type="PROSITE" id="PS51502"/>
    </source>
</evidence>
<sequence>MFALRKSSRGLQPLASVAKNGLNGHSRGYVSVADRVHRVTMFKMPKAEDQERFLEQCRKMAVDNQRNGTPYILSMVAGPVEDGPRTEGYTFVNKTEFANMEDMKYYETECPAHGEVKKVLGEITIDGMMTVFFKPQATGGS</sequence>
<keyword evidence="3" id="KW-1185">Reference proteome</keyword>
<comment type="caution">
    <text evidence="2">The sequence shown here is derived from an EMBL/GenBank/DDBJ whole genome shotgun (WGS) entry which is preliminary data.</text>
</comment>
<name>A0A8K0S4I2_9HYPO</name>
<dbReference type="OrthoDB" id="3830014at2759"/>
<dbReference type="Gene3D" id="3.30.70.100">
    <property type="match status" value="1"/>
</dbReference>
<accession>A0A8K0S4I2</accession>
<dbReference type="EMBL" id="JAGPXF010000002">
    <property type="protein sequence ID" value="KAH7256089.1"/>
    <property type="molecule type" value="Genomic_DNA"/>
</dbReference>
<evidence type="ECO:0000313" key="2">
    <source>
        <dbReference type="EMBL" id="KAH7256089.1"/>
    </source>
</evidence>
<dbReference type="Proteomes" id="UP000813427">
    <property type="component" value="Unassembled WGS sequence"/>
</dbReference>
<dbReference type="SUPFAM" id="SSF54909">
    <property type="entry name" value="Dimeric alpha+beta barrel"/>
    <property type="match status" value="1"/>
</dbReference>
<protein>
    <recommendedName>
        <fullName evidence="1">Stress-response A/B barrel domain-containing protein</fullName>
    </recommendedName>
</protein>